<dbReference type="EMBL" id="FN595509">
    <property type="protein sequence ID" value="CCB49495.1"/>
    <property type="molecule type" value="Genomic_DNA"/>
</dbReference>
<reference evidence="2" key="1">
    <citation type="journal article" date="2007" name="Nature">
        <title>The grapevine genome sequence suggests ancestral hexaploidization in major angiosperm phyla.</title>
        <authorList>
            <consortium name="The French-Italian Public Consortium for Grapevine Genome Characterization."/>
            <person name="Jaillon O."/>
            <person name="Aury J.-M."/>
            <person name="Noel B."/>
            <person name="Policriti A."/>
            <person name="Clepet C."/>
            <person name="Casagrande A."/>
            <person name="Choisne N."/>
            <person name="Aubourg S."/>
            <person name="Vitulo N."/>
            <person name="Jubin C."/>
            <person name="Vezzi A."/>
            <person name="Legeai F."/>
            <person name="Hugueney P."/>
            <person name="Dasilva C."/>
            <person name="Horner D."/>
            <person name="Mica E."/>
            <person name="Jublot D."/>
            <person name="Poulain J."/>
            <person name="Bruyere C."/>
            <person name="Billault A."/>
            <person name="Segurens B."/>
            <person name="Gouyvenoux M."/>
            <person name="Ugarte E."/>
            <person name="Cattonaro F."/>
            <person name="Anthouard V."/>
            <person name="Vico V."/>
            <person name="Del Fabbro C."/>
            <person name="Alaux M."/>
            <person name="Di Gaspero G."/>
            <person name="Dumas V."/>
            <person name="Felice N."/>
            <person name="Paillard S."/>
            <person name="Juman I."/>
            <person name="Moroldo M."/>
            <person name="Scalabrin S."/>
            <person name="Canaguier A."/>
            <person name="Le Clainche I."/>
            <person name="Malacrida G."/>
            <person name="Durand E."/>
            <person name="Pesole G."/>
            <person name="Laucou V."/>
            <person name="Chatelet P."/>
            <person name="Merdinoglu D."/>
            <person name="Delledonne M."/>
            <person name="Pezzotti M."/>
            <person name="Lecharny A."/>
            <person name="Scarpelli C."/>
            <person name="Artiguenave F."/>
            <person name="Pe M.E."/>
            <person name="Valle G."/>
            <person name="Morgante M."/>
            <person name="Caboche M."/>
            <person name="Adam-Blondon A.-F."/>
            <person name="Weissenbach J."/>
            <person name="Quetier F."/>
            <person name="Wincker P."/>
        </authorList>
    </citation>
    <scope>NUCLEOTIDE SEQUENCE [LARGE SCALE GENOMIC DNA]</scope>
    <source>
        <strain evidence="2">cv. Pinot noir / PN40024</strain>
    </source>
</reference>
<sequence length="37" mass="4082">MEAMLSGIWIESPSFKDKGKVMHLSQPSGRANVVRGH</sequence>
<proteinExistence type="predicted"/>
<keyword evidence="2" id="KW-1185">Reference proteome</keyword>
<name>F6HBB6_VITVI</name>
<accession>F6HBB6</accession>
<dbReference type="AlphaFoldDB" id="F6HBB6"/>
<dbReference type="InParanoid" id="F6HBB6"/>
<evidence type="ECO:0000313" key="1">
    <source>
        <dbReference type="EMBL" id="CCB49495.1"/>
    </source>
</evidence>
<dbReference type="Proteomes" id="UP000009183">
    <property type="component" value="Chromosome 13"/>
</dbReference>
<dbReference type="PaxDb" id="29760-VIT_13s0064g01160.t01"/>
<protein>
    <submittedName>
        <fullName evidence="1">Uncharacterized protein</fullName>
    </submittedName>
</protein>
<organism evidence="1 2">
    <name type="scientific">Vitis vinifera</name>
    <name type="common">Grape</name>
    <dbReference type="NCBI Taxonomy" id="29760"/>
    <lineage>
        <taxon>Eukaryota</taxon>
        <taxon>Viridiplantae</taxon>
        <taxon>Streptophyta</taxon>
        <taxon>Embryophyta</taxon>
        <taxon>Tracheophyta</taxon>
        <taxon>Spermatophyta</taxon>
        <taxon>Magnoliopsida</taxon>
        <taxon>eudicotyledons</taxon>
        <taxon>Gunneridae</taxon>
        <taxon>Pentapetalae</taxon>
        <taxon>rosids</taxon>
        <taxon>Vitales</taxon>
        <taxon>Vitaceae</taxon>
        <taxon>Viteae</taxon>
        <taxon>Vitis</taxon>
    </lineage>
</organism>
<dbReference type="HOGENOM" id="CLU_3352096_0_0_1"/>
<evidence type="ECO:0000313" key="2">
    <source>
        <dbReference type="Proteomes" id="UP000009183"/>
    </source>
</evidence>
<gene>
    <name evidence="1" type="ordered locus">VIT_13s0064g01160</name>
</gene>